<dbReference type="PROSITE" id="PS00211">
    <property type="entry name" value="ABC_TRANSPORTER_1"/>
    <property type="match status" value="1"/>
</dbReference>
<organism evidence="9 10">
    <name type="scientific">Tepidamorphus gemmatus</name>
    <dbReference type="NCBI Taxonomy" id="747076"/>
    <lineage>
        <taxon>Bacteria</taxon>
        <taxon>Pseudomonadati</taxon>
        <taxon>Pseudomonadota</taxon>
        <taxon>Alphaproteobacteria</taxon>
        <taxon>Hyphomicrobiales</taxon>
        <taxon>Tepidamorphaceae</taxon>
        <taxon>Tepidamorphus</taxon>
    </lineage>
</organism>
<dbReference type="GO" id="GO:0016887">
    <property type="term" value="F:ATP hydrolysis activity"/>
    <property type="evidence" value="ECO:0007669"/>
    <property type="project" value="InterPro"/>
</dbReference>
<evidence type="ECO:0000256" key="4">
    <source>
        <dbReference type="ARBA" id="ARBA00022748"/>
    </source>
</evidence>
<evidence type="ECO:0000259" key="8">
    <source>
        <dbReference type="PROSITE" id="PS50893"/>
    </source>
</evidence>
<keyword evidence="4" id="KW-0201">Cytochrome c-type biogenesis</keyword>
<dbReference type="InterPro" id="IPR005895">
    <property type="entry name" value="ABC_transptr_haem_export_CcmA"/>
</dbReference>
<evidence type="ECO:0000256" key="5">
    <source>
        <dbReference type="ARBA" id="ARBA00022840"/>
    </source>
</evidence>
<evidence type="ECO:0000256" key="1">
    <source>
        <dbReference type="ARBA" id="ARBA00005417"/>
    </source>
</evidence>
<dbReference type="GO" id="GO:0022857">
    <property type="term" value="F:transmembrane transporter activity"/>
    <property type="evidence" value="ECO:0007669"/>
    <property type="project" value="InterPro"/>
</dbReference>
<protein>
    <submittedName>
        <fullName evidence="9">Heme exporter protein A</fullName>
    </submittedName>
</protein>
<name>A0A4R3MHD9_9HYPH</name>
<keyword evidence="6" id="KW-1278">Translocase</keyword>
<dbReference type="GO" id="GO:0017004">
    <property type="term" value="P:cytochrome complex assembly"/>
    <property type="evidence" value="ECO:0007669"/>
    <property type="project" value="UniProtKB-KW"/>
</dbReference>
<keyword evidence="3" id="KW-0547">Nucleotide-binding</keyword>
<dbReference type="InterPro" id="IPR027417">
    <property type="entry name" value="P-loop_NTPase"/>
</dbReference>
<evidence type="ECO:0000256" key="3">
    <source>
        <dbReference type="ARBA" id="ARBA00022741"/>
    </source>
</evidence>
<evidence type="ECO:0000256" key="6">
    <source>
        <dbReference type="ARBA" id="ARBA00022967"/>
    </source>
</evidence>
<dbReference type="Gene3D" id="3.40.50.300">
    <property type="entry name" value="P-loop containing nucleotide triphosphate hydrolases"/>
    <property type="match status" value="1"/>
</dbReference>
<dbReference type="GO" id="GO:0005524">
    <property type="term" value="F:ATP binding"/>
    <property type="evidence" value="ECO:0007669"/>
    <property type="project" value="UniProtKB-KW"/>
</dbReference>
<dbReference type="PANTHER" id="PTHR43499">
    <property type="entry name" value="ABC TRANSPORTER I FAMILY MEMBER 1"/>
    <property type="match status" value="1"/>
</dbReference>
<keyword evidence="2" id="KW-0813">Transport</keyword>
<feature type="domain" description="ABC transporter" evidence="8">
    <location>
        <begin position="4"/>
        <end position="198"/>
    </location>
</feature>
<evidence type="ECO:0000256" key="2">
    <source>
        <dbReference type="ARBA" id="ARBA00022448"/>
    </source>
</evidence>
<dbReference type="NCBIfam" id="TIGR01189">
    <property type="entry name" value="ccmA"/>
    <property type="match status" value="1"/>
</dbReference>
<dbReference type="SUPFAM" id="SSF52540">
    <property type="entry name" value="P-loop containing nucleoside triphosphate hydrolases"/>
    <property type="match status" value="1"/>
</dbReference>
<dbReference type="InterPro" id="IPR017871">
    <property type="entry name" value="ABC_transporter-like_CS"/>
</dbReference>
<dbReference type="Proteomes" id="UP000295678">
    <property type="component" value="Unassembled WGS sequence"/>
</dbReference>
<evidence type="ECO:0000313" key="9">
    <source>
        <dbReference type="EMBL" id="TCT11807.1"/>
    </source>
</evidence>
<dbReference type="SMART" id="SM00382">
    <property type="entry name" value="AAA"/>
    <property type="match status" value="1"/>
</dbReference>
<keyword evidence="7" id="KW-0472">Membrane</keyword>
<dbReference type="InterPro" id="IPR003439">
    <property type="entry name" value="ABC_transporter-like_ATP-bd"/>
</dbReference>
<dbReference type="InterPro" id="IPR003593">
    <property type="entry name" value="AAA+_ATPase"/>
</dbReference>
<comment type="similarity">
    <text evidence="1">Belongs to the ABC transporter superfamily.</text>
</comment>
<accession>A0A4R3MHD9</accession>
<evidence type="ECO:0000256" key="7">
    <source>
        <dbReference type="ARBA" id="ARBA00023136"/>
    </source>
</evidence>
<dbReference type="PROSITE" id="PS50893">
    <property type="entry name" value="ABC_TRANSPORTER_2"/>
    <property type="match status" value="1"/>
</dbReference>
<dbReference type="Pfam" id="PF00005">
    <property type="entry name" value="ABC_tran"/>
    <property type="match status" value="1"/>
</dbReference>
<reference evidence="9 10" key="1">
    <citation type="submission" date="2019-03" db="EMBL/GenBank/DDBJ databases">
        <title>Genomic Encyclopedia of Type Strains, Phase IV (KMG-IV): sequencing the most valuable type-strain genomes for metagenomic binning, comparative biology and taxonomic classification.</title>
        <authorList>
            <person name="Goeker M."/>
        </authorList>
    </citation>
    <scope>NUCLEOTIDE SEQUENCE [LARGE SCALE GENOMIC DNA]</scope>
    <source>
        <strain evidence="9 10">DSM 19345</strain>
    </source>
</reference>
<keyword evidence="5" id="KW-0067">ATP-binding</keyword>
<dbReference type="PANTHER" id="PTHR43499:SF1">
    <property type="entry name" value="ABC TRANSPORTER I FAMILY MEMBER 1"/>
    <property type="match status" value="1"/>
</dbReference>
<dbReference type="EMBL" id="SMAK01000003">
    <property type="protein sequence ID" value="TCT11807.1"/>
    <property type="molecule type" value="Genomic_DNA"/>
</dbReference>
<evidence type="ECO:0000313" key="10">
    <source>
        <dbReference type="Proteomes" id="UP000295678"/>
    </source>
</evidence>
<proteinExistence type="inferred from homology"/>
<sequence>MLRLVGEDLACVRGGREVFDGVSFAVPAGGLLQLRGPNGAGKSSLLRLIAGLVRIGGGRLDLLGGQPDVPLAEQTHYVGHLDALKPALTVAENLEFWARMLGGGDRPVAAALETMGIGPLADFPAAVLSAGQRRRLALARLVAASRPVWLLDEPTTALDADGRDRLFELIAGHLAGGGLALVATHVDLPLAAATLTLGGRR</sequence>
<keyword evidence="10" id="KW-1185">Reference proteome</keyword>
<dbReference type="AlphaFoldDB" id="A0A4R3MHD9"/>
<comment type="caution">
    <text evidence="9">The sequence shown here is derived from an EMBL/GenBank/DDBJ whole genome shotgun (WGS) entry which is preliminary data.</text>
</comment>
<gene>
    <name evidence="9" type="ORF">EDC22_103119</name>
</gene>